<evidence type="ECO:0000256" key="1">
    <source>
        <dbReference type="ARBA" id="ARBA00022630"/>
    </source>
</evidence>
<dbReference type="PANTHER" id="PTHR11748">
    <property type="entry name" value="D-LACTATE DEHYDROGENASE"/>
    <property type="match status" value="1"/>
</dbReference>
<dbReference type="RefSeq" id="WP_091527387.1">
    <property type="nucleotide sequence ID" value="NZ_LT629772.1"/>
</dbReference>
<dbReference type="OrthoDB" id="9811557at2"/>
<dbReference type="GO" id="GO:0071949">
    <property type="term" value="F:FAD binding"/>
    <property type="evidence" value="ECO:0007669"/>
    <property type="project" value="InterPro"/>
</dbReference>
<dbReference type="InterPro" id="IPR016164">
    <property type="entry name" value="FAD-linked_Oxase-like_C"/>
</dbReference>
<keyword evidence="1" id="KW-0285">Flavoprotein</keyword>
<dbReference type="AlphaFoldDB" id="A0A1H1XU56"/>
<accession>A0A1H1XU56</accession>
<dbReference type="EMBL" id="LT629772">
    <property type="protein sequence ID" value="SDT12702.1"/>
    <property type="molecule type" value="Genomic_DNA"/>
</dbReference>
<reference evidence="5 6" key="1">
    <citation type="submission" date="2016-10" db="EMBL/GenBank/DDBJ databases">
        <authorList>
            <person name="de Groot N.N."/>
        </authorList>
    </citation>
    <scope>NUCLEOTIDE SEQUENCE [LARGE SCALE GENOMIC DNA]</scope>
    <source>
        <strain evidence="5 6">DSM 21800</strain>
    </source>
</reference>
<dbReference type="GO" id="GO:0003824">
    <property type="term" value="F:catalytic activity"/>
    <property type="evidence" value="ECO:0007669"/>
    <property type="project" value="InterPro"/>
</dbReference>
<dbReference type="InterPro" id="IPR016169">
    <property type="entry name" value="FAD-bd_PCMH_sub2"/>
</dbReference>
<dbReference type="InterPro" id="IPR016166">
    <property type="entry name" value="FAD-bd_PCMH"/>
</dbReference>
<dbReference type="InterPro" id="IPR006094">
    <property type="entry name" value="Oxid_FAD_bind_N"/>
</dbReference>
<dbReference type="STRING" id="630515.SAMN04489812_4242"/>
<protein>
    <submittedName>
        <fullName evidence="5">Glycolate oxidase FAD binding subunit</fullName>
    </submittedName>
</protein>
<sequence>MTTATSPGRPPAAERQRPDTVEAAARYLRAGAGDRRGVLITGAGTKLGWGGPVTAPMVELDTSRLDQIIDYRPSDMTVAVQAGTPLNTLQGVLAEHGQWLAIDPPTEAAGATVGGLLATGDAGPCRLRYGTLRDLAIGCTVVLADGVVAHAGGHVIKNVAGYDLTKLMHGSLGTLALIGEVVLRLQPVPEATRTISCRLSAVAAVWATLAVIGSGVEPSATEWYGAGSGPGVLLVRLDGTQRSIEPAAAVVLQQLREVNAVDLQILTVDDAVEQWRRAAETTTGGGRCHPAADGAATVRLGTLPDQLPLVVEQLDTLGSRHQVRFELTSSTGIGLHTVRLTGPVASLAALIDDLGAVLQRQLGGTLTLRDRDRDVDQLRGTSAPMPDPPPTAGLQRAVKDHFDPGHRLAPGRFAPWF</sequence>
<proteinExistence type="predicted"/>
<feature type="domain" description="FAD-binding PCMH-type" evidence="4">
    <location>
        <begin position="8"/>
        <end position="188"/>
    </location>
</feature>
<evidence type="ECO:0000256" key="3">
    <source>
        <dbReference type="SAM" id="MobiDB-lite"/>
    </source>
</evidence>
<dbReference type="SUPFAM" id="SSF55103">
    <property type="entry name" value="FAD-linked oxidases, C-terminal domain"/>
    <property type="match status" value="1"/>
</dbReference>
<dbReference type="PANTHER" id="PTHR11748:SF103">
    <property type="entry name" value="GLYCOLATE OXIDASE SUBUNIT GLCE"/>
    <property type="match status" value="1"/>
</dbReference>
<gene>
    <name evidence="5" type="ORF">SAMN04489812_4242</name>
</gene>
<evidence type="ECO:0000313" key="5">
    <source>
        <dbReference type="EMBL" id="SDT12702.1"/>
    </source>
</evidence>
<dbReference type="SUPFAM" id="SSF56176">
    <property type="entry name" value="FAD-binding/transporter-associated domain-like"/>
    <property type="match status" value="1"/>
</dbReference>
<dbReference type="Proteomes" id="UP000199103">
    <property type="component" value="Chromosome I"/>
</dbReference>
<keyword evidence="2" id="KW-0274">FAD</keyword>
<dbReference type="InterPro" id="IPR036318">
    <property type="entry name" value="FAD-bd_PCMH-like_sf"/>
</dbReference>
<keyword evidence="6" id="KW-1185">Reference proteome</keyword>
<dbReference type="Gene3D" id="3.30.465.10">
    <property type="match status" value="1"/>
</dbReference>
<evidence type="ECO:0000313" key="6">
    <source>
        <dbReference type="Proteomes" id="UP000199103"/>
    </source>
</evidence>
<evidence type="ECO:0000259" key="4">
    <source>
        <dbReference type="PROSITE" id="PS51387"/>
    </source>
</evidence>
<feature type="region of interest" description="Disordered" evidence="3">
    <location>
        <begin position="373"/>
        <end position="397"/>
    </location>
</feature>
<organism evidence="5 6">
    <name type="scientific">Microlunatus soli</name>
    <dbReference type="NCBI Taxonomy" id="630515"/>
    <lineage>
        <taxon>Bacteria</taxon>
        <taxon>Bacillati</taxon>
        <taxon>Actinomycetota</taxon>
        <taxon>Actinomycetes</taxon>
        <taxon>Propionibacteriales</taxon>
        <taxon>Propionibacteriaceae</taxon>
        <taxon>Microlunatus</taxon>
    </lineage>
</organism>
<dbReference type="Pfam" id="PF01565">
    <property type="entry name" value="FAD_binding_4"/>
    <property type="match status" value="1"/>
</dbReference>
<evidence type="ECO:0000256" key="2">
    <source>
        <dbReference type="ARBA" id="ARBA00022827"/>
    </source>
</evidence>
<name>A0A1H1XU56_9ACTN</name>
<dbReference type="PROSITE" id="PS51387">
    <property type="entry name" value="FAD_PCMH"/>
    <property type="match status" value="1"/>
</dbReference>